<keyword evidence="1" id="KW-0812">Transmembrane</keyword>
<accession>A0ABV4TD46</accession>
<protein>
    <recommendedName>
        <fullName evidence="4">tRNA_anti-like</fullName>
    </recommendedName>
</protein>
<dbReference type="InterPro" id="IPR024422">
    <property type="entry name" value="Protein_unknown_function_OB"/>
</dbReference>
<keyword evidence="1" id="KW-0472">Membrane</keyword>
<dbReference type="EMBL" id="JBCFQL010000011">
    <property type="protein sequence ID" value="MFA9191895.1"/>
    <property type="molecule type" value="Genomic_DNA"/>
</dbReference>
<feature type="transmembrane region" description="Helical" evidence="1">
    <location>
        <begin position="6"/>
        <end position="24"/>
    </location>
</feature>
<keyword evidence="3" id="KW-1185">Reference proteome</keyword>
<comment type="caution">
    <text evidence="2">The sequence shown here is derived from an EMBL/GenBank/DDBJ whole genome shotgun (WGS) entry which is preliminary data.</text>
</comment>
<evidence type="ECO:0000313" key="2">
    <source>
        <dbReference type="EMBL" id="MFA9191895.1"/>
    </source>
</evidence>
<reference evidence="2 3" key="1">
    <citation type="submission" date="2024-04" db="EMBL/GenBank/DDBJ databases">
        <title>New Clade of Flavobacterium.</title>
        <authorList>
            <person name="Matos L."/>
            <person name="Proenca D.N."/>
            <person name="Fransisco R.M."/>
            <person name="Chung A.P."/>
            <person name="Maccario L."/>
            <person name="Sorensen S.J."/>
            <person name="Morais P.V."/>
        </authorList>
    </citation>
    <scope>NUCLEOTIDE SEQUENCE [LARGE SCALE GENOMIC DNA]</scope>
    <source>
        <strain evidence="2 3">FZUC8N2.13</strain>
    </source>
</reference>
<gene>
    <name evidence="2" type="ORF">AAGV28_11010</name>
</gene>
<evidence type="ECO:0000313" key="3">
    <source>
        <dbReference type="Proteomes" id="UP001574169"/>
    </source>
</evidence>
<name>A0ABV4TD46_9FLAO</name>
<evidence type="ECO:0008006" key="4">
    <source>
        <dbReference type="Google" id="ProtNLM"/>
    </source>
</evidence>
<dbReference type="Proteomes" id="UP001574169">
    <property type="component" value="Unassembled WGS sequence"/>
</dbReference>
<dbReference type="Pfam" id="PF12869">
    <property type="entry name" value="tRNA_anti-like"/>
    <property type="match status" value="1"/>
</dbReference>
<sequence length="129" mass="14859">MKKKITYSILILFIVAFAIYSYTYQKHRDISSEKAQYLVTIPALVKEFAANDSLAFAKYQDQTIAIEAKITAVDIENKAIILDQKMFAIFNDSFSKDIISGKKIRIKGRFLGYDELLQEFKMDQSSLIR</sequence>
<proteinExistence type="predicted"/>
<organism evidence="2 3">
    <name type="scientific">Flavobacterium zubiriense</name>
    <dbReference type="NCBI Taxonomy" id="3138075"/>
    <lineage>
        <taxon>Bacteria</taxon>
        <taxon>Pseudomonadati</taxon>
        <taxon>Bacteroidota</taxon>
        <taxon>Flavobacteriia</taxon>
        <taxon>Flavobacteriales</taxon>
        <taxon>Flavobacteriaceae</taxon>
        <taxon>Flavobacterium</taxon>
    </lineage>
</organism>
<keyword evidence="1" id="KW-1133">Transmembrane helix</keyword>
<dbReference type="RefSeq" id="WP_373406863.1">
    <property type="nucleotide sequence ID" value="NZ_JBCFQL010000011.1"/>
</dbReference>
<evidence type="ECO:0000256" key="1">
    <source>
        <dbReference type="SAM" id="Phobius"/>
    </source>
</evidence>